<feature type="transmembrane region" description="Helical" evidence="7">
    <location>
        <begin position="225"/>
        <end position="245"/>
    </location>
</feature>
<dbReference type="InterPro" id="IPR050638">
    <property type="entry name" value="AA-Vitamin_Transporters"/>
</dbReference>
<feature type="transmembrane region" description="Helical" evidence="7">
    <location>
        <begin position="257"/>
        <end position="277"/>
    </location>
</feature>
<keyword evidence="10" id="KW-1185">Reference proteome</keyword>
<keyword evidence="5 7" id="KW-1133">Transmembrane helix</keyword>
<comment type="similarity">
    <text evidence="2">Belongs to the EamA transporter family.</text>
</comment>
<dbReference type="RefSeq" id="WP_201427468.1">
    <property type="nucleotide sequence ID" value="NZ_JAEQMG010000068.1"/>
</dbReference>
<sequence>MKGFLRTKTAAVLLSVFCTLLWGTAFPFIKLGYSAFGVADGDVGAMLLFAGCRFFLAGLMVLPVTALQHTRVLPKKADVLPIVTLGLVLTAGQYFFTYIGLGFTSGANTSIITACASFLTVLAAPVFFRSDRLTVLKILGCVLGFGGVLVMNQGGGVSGDTLFGDSMIFISTACAAAGNLLSKKVASGRNPLTVTAWQLLAGGGLLAVAGLIWGGRLNFSSLQGVAILLWLSFVSAAAFSVWTALLKHHPASKISVYTLLIPVFGTALSGMLLGEAVFKIETLLALLLIAAGIVLVNITIKAKGEGHD</sequence>
<dbReference type="GO" id="GO:0005886">
    <property type="term" value="C:plasma membrane"/>
    <property type="evidence" value="ECO:0007669"/>
    <property type="project" value="UniProtKB-SubCell"/>
</dbReference>
<protein>
    <submittedName>
        <fullName evidence="9">DMT family transporter</fullName>
    </submittedName>
</protein>
<feature type="transmembrane region" description="Helical" evidence="7">
    <location>
        <begin position="79"/>
        <end position="101"/>
    </location>
</feature>
<dbReference type="PANTHER" id="PTHR32322">
    <property type="entry name" value="INNER MEMBRANE TRANSPORTER"/>
    <property type="match status" value="1"/>
</dbReference>
<dbReference type="SUPFAM" id="SSF103481">
    <property type="entry name" value="Multidrug resistance efflux transporter EmrE"/>
    <property type="match status" value="2"/>
</dbReference>
<feature type="transmembrane region" description="Helical" evidence="7">
    <location>
        <begin position="107"/>
        <end position="128"/>
    </location>
</feature>
<feature type="domain" description="EamA" evidence="8">
    <location>
        <begin position="163"/>
        <end position="297"/>
    </location>
</feature>
<evidence type="ECO:0000313" key="10">
    <source>
        <dbReference type="Proteomes" id="UP000633365"/>
    </source>
</evidence>
<dbReference type="PANTHER" id="PTHR32322:SF18">
    <property type="entry name" value="S-ADENOSYLMETHIONINE_S-ADENOSYLHOMOCYSTEINE TRANSPORTER"/>
    <property type="match status" value="1"/>
</dbReference>
<dbReference type="Pfam" id="PF00892">
    <property type="entry name" value="EamA"/>
    <property type="match status" value="2"/>
</dbReference>
<evidence type="ECO:0000256" key="6">
    <source>
        <dbReference type="ARBA" id="ARBA00023136"/>
    </source>
</evidence>
<keyword evidence="6 7" id="KW-0472">Membrane</keyword>
<feature type="transmembrane region" description="Helical" evidence="7">
    <location>
        <begin position="135"/>
        <end position="155"/>
    </location>
</feature>
<evidence type="ECO:0000256" key="5">
    <source>
        <dbReference type="ARBA" id="ARBA00022989"/>
    </source>
</evidence>
<feature type="transmembrane region" description="Helical" evidence="7">
    <location>
        <begin position="43"/>
        <end position="67"/>
    </location>
</feature>
<dbReference type="InterPro" id="IPR037185">
    <property type="entry name" value="EmrE-like"/>
</dbReference>
<dbReference type="EMBL" id="JAEQMG010000068">
    <property type="protein sequence ID" value="MBK6088575.1"/>
    <property type="molecule type" value="Genomic_DNA"/>
</dbReference>
<comment type="subcellular location">
    <subcellularLocation>
        <location evidence="1">Cell membrane</location>
        <topology evidence="1">Multi-pass membrane protein</topology>
    </subcellularLocation>
</comment>
<name>A0A934TZS4_9FIRM</name>
<evidence type="ECO:0000256" key="7">
    <source>
        <dbReference type="SAM" id="Phobius"/>
    </source>
</evidence>
<evidence type="ECO:0000256" key="1">
    <source>
        <dbReference type="ARBA" id="ARBA00004651"/>
    </source>
</evidence>
<dbReference type="AlphaFoldDB" id="A0A934TZS4"/>
<keyword evidence="4 7" id="KW-0812">Transmembrane</keyword>
<evidence type="ECO:0000313" key="9">
    <source>
        <dbReference type="EMBL" id="MBK6088575.1"/>
    </source>
</evidence>
<evidence type="ECO:0000259" key="8">
    <source>
        <dbReference type="Pfam" id="PF00892"/>
    </source>
</evidence>
<gene>
    <name evidence="9" type="ORF">JKK62_07905</name>
</gene>
<evidence type="ECO:0000256" key="3">
    <source>
        <dbReference type="ARBA" id="ARBA00022475"/>
    </source>
</evidence>
<dbReference type="Proteomes" id="UP000633365">
    <property type="component" value="Unassembled WGS sequence"/>
</dbReference>
<feature type="domain" description="EamA" evidence="8">
    <location>
        <begin position="11"/>
        <end position="152"/>
    </location>
</feature>
<reference evidence="9" key="1">
    <citation type="submission" date="2021-01" db="EMBL/GenBank/DDBJ databases">
        <title>Genome public.</title>
        <authorList>
            <person name="Liu C."/>
            <person name="Sun Q."/>
        </authorList>
    </citation>
    <scope>NUCLEOTIDE SEQUENCE</scope>
    <source>
        <strain evidence="9">M6</strain>
    </source>
</reference>
<feature type="transmembrane region" description="Helical" evidence="7">
    <location>
        <begin position="194"/>
        <end position="213"/>
    </location>
</feature>
<feature type="transmembrane region" description="Helical" evidence="7">
    <location>
        <begin position="283"/>
        <end position="300"/>
    </location>
</feature>
<accession>A0A934TZS4</accession>
<comment type="caution">
    <text evidence="9">The sequence shown here is derived from an EMBL/GenBank/DDBJ whole genome shotgun (WGS) entry which is preliminary data.</text>
</comment>
<organism evidence="9 10">
    <name type="scientific">Ruminococcus difficilis</name>
    <dbReference type="NCBI Taxonomy" id="2763069"/>
    <lineage>
        <taxon>Bacteria</taxon>
        <taxon>Bacillati</taxon>
        <taxon>Bacillota</taxon>
        <taxon>Clostridia</taxon>
        <taxon>Eubacteriales</taxon>
        <taxon>Oscillospiraceae</taxon>
        <taxon>Ruminococcus</taxon>
    </lineage>
</organism>
<proteinExistence type="inferred from homology"/>
<evidence type="ECO:0000256" key="2">
    <source>
        <dbReference type="ARBA" id="ARBA00007362"/>
    </source>
</evidence>
<keyword evidence="3" id="KW-1003">Cell membrane</keyword>
<evidence type="ECO:0000256" key="4">
    <source>
        <dbReference type="ARBA" id="ARBA00022692"/>
    </source>
</evidence>
<dbReference type="InterPro" id="IPR000620">
    <property type="entry name" value="EamA_dom"/>
</dbReference>